<keyword evidence="3 12" id="KW-0812">Transmembrane</keyword>
<feature type="transmembrane region" description="Helical" evidence="12">
    <location>
        <begin position="162"/>
        <end position="190"/>
    </location>
</feature>
<dbReference type="Proteomes" id="UP000281708">
    <property type="component" value="Unassembled WGS sequence"/>
</dbReference>
<organism evidence="13 14">
    <name type="scientific">Nocardioides mangrovicus</name>
    <dbReference type="NCBI Taxonomy" id="2478913"/>
    <lineage>
        <taxon>Bacteria</taxon>
        <taxon>Bacillati</taxon>
        <taxon>Actinomycetota</taxon>
        <taxon>Actinomycetes</taxon>
        <taxon>Propionibacteriales</taxon>
        <taxon>Nocardioidaceae</taxon>
        <taxon>Nocardioides</taxon>
    </lineage>
</organism>
<feature type="transmembrane region" description="Helical" evidence="12">
    <location>
        <begin position="105"/>
        <end position="123"/>
    </location>
</feature>
<comment type="subcellular location">
    <subcellularLocation>
        <location evidence="1">Membrane</location>
        <topology evidence="1">Multi-pass membrane protein</topology>
    </subcellularLocation>
</comment>
<dbReference type="InterPro" id="IPR003780">
    <property type="entry name" value="COX15/CtaA_fam"/>
</dbReference>
<gene>
    <name evidence="13" type="ORF">D9V37_12555</name>
</gene>
<dbReference type="PANTHER" id="PTHR35457">
    <property type="entry name" value="HEME A SYNTHASE"/>
    <property type="match status" value="1"/>
</dbReference>
<dbReference type="GO" id="GO:0016020">
    <property type="term" value="C:membrane"/>
    <property type="evidence" value="ECO:0007669"/>
    <property type="project" value="UniProtKB-SubCell"/>
</dbReference>
<dbReference type="RefSeq" id="WP_121806461.1">
    <property type="nucleotide sequence ID" value="NZ_RDBE01000007.1"/>
</dbReference>
<keyword evidence="5 12" id="KW-1133">Transmembrane helix</keyword>
<feature type="transmembrane region" description="Helical" evidence="12">
    <location>
        <begin position="262"/>
        <end position="284"/>
    </location>
</feature>
<name>A0A3L8P487_9ACTN</name>
<feature type="transmembrane region" description="Helical" evidence="12">
    <location>
        <begin position="210"/>
        <end position="229"/>
    </location>
</feature>
<sequence>MQTVLERPGADLRDRWVRPLGWASLVANVVIVVTGGAVRLTDSGLGCPTWPRCTDSSLVPHGAYSVHQAIEFGNRTLTFVLTAVALATLVGVFRSSRRDLRGLSVVLVLGIPLQAVIGGISVHTDLNPWVVSLHLLLSMALVGVATLLLWREAVPAPSHPTGRVATLAAAGFVVAWAVLYVGTVVTGAGPHAGDLHAPRNGLSAMEISRVHSGLVWLLVALTVALLVLLRGTVARRAVTTLLCVELAQGVVGYVQYATDLPVPLVLVHMLGAAVTSSVVTWTLLAARRAATDPTPTG</sequence>
<keyword evidence="8" id="KW-0350">Heme biosynthesis</keyword>
<evidence type="ECO:0000256" key="1">
    <source>
        <dbReference type="ARBA" id="ARBA00004141"/>
    </source>
</evidence>
<reference evidence="13 14" key="1">
    <citation type="submission" date="2018-10" db="EMBL/GenBank/DDBJ databases">
        <title>Marmoricola sp. 4Q3S-7 whole genome shotgun sequence.</title>
        <authorList>
            <person name="Li F."/>
        </authorList>
    </citation>
    <scope>NUCLEOTIDE SEQUENCE [LARGE SCALE GENOMIC DNA]</scope>
    <source>
        <strain evidence="13 14">4Q3S-7</strain>
    </source>
</reference>
<keyword evidence="4" id="KW-0479">Metal-binding</keyword>
<evidence type="ECO:0000256" key="6">
    <source>
        <dbReference type="ARBA" id="ARBA00023002"/>
    </source>
</evidence>
<keyword evidence="7" id="KW-0408">Iron</keyword>
<dbReference type="OrthoDB" id="5241540at2"/>
<feature type="transmembrane region" description="Helical" evidence="12">
    <location>
        <begin position="20"/>
        <end position="40"/>
    </location>
</feature>
<keyword evidence="10" id="KW-1015">Disulfide bond</keyword>
<dbReference type="EMBL" id="RDBE01000007">
    <property type="protein sequence ID" value="RLV49359.1"/>
    <property type="molecule type" value="Genomic_DNA"/>
</dbReference>
<evidence type="ECO:0000256" key="8">
    <source>
        <dbReference type="ARBA" id="ARBA00023133"/>
    </source>
</evidence>
<evidence type="ECO:0000256" key="11">
    <source>
        <dbReference type="ARBA" id="ARBA00023444"/>
    </source>
</evidence>
<comment type="pathway">
    <text evidence="11">Porphyrin-containing compound metabolism.</text>
</comment>
<accession>A0A3L8P487</accession>
<dbReference type="GO" id="GO:0016491">
    <property type="term" value="F:oxidoreductase activity"/>
    <property type="evidence" value="ECO:0007669"/>
    <property type="project" value="UniProtKB-KW"/>
</dbReference>
<evidence type="ECO:0000256" key="9">
    <source>
        <dbReference type="ARBA" id="ARBA00023136"/>
    </source>
</evidence>
<evidence type="ECO:0000313" key="14">
    <source>
        <dbReference type="Proteomes" id="UP000281708"/>
    </source>
</evidence>
<keyword evidence="14" id="KW-1185">Reference proteome</keyword>
<evidence type="ECO:0000256" key="3">
    <source>
        <dbReference type="ARBA" id="ARBA00022692"/>
    </source>
</evidence>
<comment type="caution">
    <text evidence="13">The sequence shown here is derived from an EMBL/GenBank/DDBJ whole genome shotgun (WGS) entry which is preliminary data.</text>
</comment>
<feature type="transmembrane region" description="Helical" evidence="12">
    <location>
        <begin position="76"/>
        <end position="93"/>
    </location>
</feature>
<keyword evidence="6" id="KW-0560">Oxidoreductase</keyword>
<evidence type="ECO:0000256" key="4">
    <source>
        <dbReference type="ARBA" id="ARBA00022723"/>
    </source>
</evidence>
<evidence type="ECO:0000256" key="2">
    <source>
        <dbReference type="ARBA" id="ARBA00022475"/>
    </source>
</evidence>
<dbReference type="AlphaFoldDB" id="A0A3L8P487"/>
<proteinExistence type="predicted"/>
<evidence type="ECO:0000256" key="7">
    <source>
        <dbReference type="ARBA" id="ARBA00023004"/>
    </source>
</evidence>
<evidence type="ECO:0000256" key="12">
    <source>
        <dbReference type="SAM" id="Phobius"/>
    </source>
</evidence>
<keyword evidence="2" id="KW-1003">Cell membrane</keyword>
<dbReference type="Pfam" id="PF02628">
    <property type="entry name" value="COX15-CtaA"/>
    <property type="match status" value="1"/>
</dbReference>
<dbReference type="PANTHER" id="PTHR35457:SF1">
    <property type="entry name" value="HEME A SYNTHASE"/>
    <property type="match status" value="1"/>
</dbReference>
<dbReference type="GO" id="GO:0046872">
    <property type="term" value="F:metal ion binding"/>
    <property type="evidence" value="ECO:0007669"/>
    <property type="project" value="UniProtKB-KW"/>
</dbReference>
<evidence type="ECO:0000256" key="10">
    <source>
        <dbReference type="ARBA" id="ARBA00023157"/>
    </source>
</evidence>
<dbReference type="GO" id="GO:0006784">
    <property type="term" value="P:heme A biosynthetic process"/>
    <property type="evidence" value="ECO:0007669"/>
    <property type="project" value="InterPro"/>
</dbReference>
<evidence type="ECO:0000256" key="5">
    <source>
        <dbReference type="ARBA" id="ARBA00022989"/>
    </source>
</evidence>
<evidence type="ECO:0000313" key="13">
    <source>
        <dbReference type="EMBL" id="RLV49359.1"/>
    </source>
</evidence>
<feature type="transmembrane region" description="Helical" evidence="12">
    <location>
        <begin position="129"/>
        <end position="150"/>
    </location>
</feature>
<protein>
    <submittedName>
        <fullName evidence="13">Heme A synthase</fullName>
    </submittedName>
</protein>
<dbReference type="InterPro" id="IPR050450">
    <property type="entry name" value="COX15/CtaA_HemeA_synthase"/>
</dbReference>
<keyword evidence="9 12" id="KW-0472">Membrane</keyword>